<dbReference type="Pfam" id="PF02033">
    <property type="entry name" value="RBFA"/>
    <property type="match status" value="1"/>
</dbReference>
<dbReference type="AlphaFoldDB" id="A0A2Z3H2V2"/>
<reference evidence="3 4" key="1">
    <citation type="submission" date="2018-01" db="EMBL/GenBank/DDBJ databases">
        <title>G. obscuriglobus.</title>
        <authorList>
            <person name="Franke J."/>
            <person name="Blomberg W."/>
            <person name="Selmecki A."/>
        </authorList>
    </citation>
    <scope>NUCLEOTIDE SEQUENCE [LARGE SCALE GENOMIC DNA]</scope>
    <source>
        <strain evidence="3 4">DSM 5831</strain>
    </source>
</reference>
<evidence type="ECO:0000256" key="2">
    <source>
        <dbReference type="SAM" id="MobiDB-lite"/>
    </source>
</evidence>
<dbReference type="Proteomes" id="UP000245802">
    <property type="component" value="Chromosome"/>
</dbReference>
<dbReference type="Gene3D" id="3.30.300.20">
    <property type="match status" value="1"/>
</dbReference>
<keyword evidence="4" id="KW-1185">Reference proteome</keyword>
<dbReference type="KEGG" id="gog:C1280_31790"/>
<dbReference type="InterPro" id="IPR023799">
    <property type="entry name" value="RbfA_dom_sf"/>
</dbReference>
<dbReference type="RefSeq" id="WP_010045564.1">
    <property type="nucleotide sequence ID" value="NZ_CP025958.1"/>
</dbReference>
<dbReference type="InterPro" id="IPR000238">
    <property type="entry name" value="RbfA"/>
</dbReference>
<evidence type="ECO:0000313" key="4">
    <source>
        <dbReference type="Proteomes" id="UP000245802"/>
    </source>
</evidence>
<name>A0A2Z3H2V2_9BACT</name>
<protein>
    <submittedName>
        <fullName evidence="3">Ribosome-binding factor A</fullName>
    </submittedName>
</protein>
<dbReference type="SUPFAM" id="SSF89919">
    <property type="entry name" value="Ribosome-binding factor A, RbfA"/>
    <property type="match status" value="1"/>
</dbReference>
<organism evidence="3 4">
    <name type="scientific">Gemmata obscuriglobus</name>
    <dbReference type="NCBI Taxonomy" id="114"/>
    <lineage>
        <taxon>Bacteria</taxon>
        <taxon>Pseudomonadati</taxon>
        <taxon>Planctomycetota</taxon>
        <taxon>Planctomycetia</taxon>
        <taxon>Gemmatales</taxon>
        <taxon>Gemmataceae</taxon>
        <taxon>Gemmata</taxon>
    </lineage>
</organism>
<proteinExistence type="predicted"/>
<keyword evidence="1" id="KW-0690">Ribosome biogenesis</keyword>
<dbReference type="EMBL" id="CP025958">
    <property type="protein sequence ID" value="AWM41119.1"/>
    <property type="molecule type" value="Genomic_DNA"/>
</dbReference>
<accession>A0A2Z3H2V2</accession>
<evidence type="ECO:0000256" key="1">
    <source>
        <dbReference type="ARBA" id="ARBA00022517"/>
    </source>
</evidence>
<sequence length="133" mass="14526">MSRRRQKADQFRHLADDISPEDGTDPKDFHAKPWNAPKQASRKEKQLCTQVRQALDGAFAAARDPVIQATSVVGVEPAPHSGRLRVLVAVPPDVIAQHAVEALARAAGFLRSEVAAAISRRYAPELVFEVVPN</sequence>
<dbReference type="OrthoDB" id="5570333at2"/>
<feature type="compositionally biased region" description="Basic and acidic residues" evidence="2">
    <location>
        <begin position="7"/>
        <end position="16"/>
    </location>
</feature>
<dbReference type="InterPro" id="IPR015946">
    <property type="entry name" value="KH_dom-like_a/b"/>
</dbReference>
<dbReference type="GO" id="GO:0006364">
    <property type="term" value="P:rRNA processing"/>
    <property type="evidence" value="ECO:0007669"/>
    <property type="project" value="InterPro"/>
</dbReference>
<gene>
    <name evidence="3" type="ORF">C1280_31790</name>
</gene>
<evidence type="ECO:0000313" key="3">
    <source>
        <dbReference type="EMBL" id="AWM41119.1"/>
    </source>
</evidence>
<feature type="region of interest" description="Disordered" evidence="2">
    <location>
        <begin position="1"/>
        <end position="44"/>
    </location>
</feature>